<evidence type="ECO:0000313" key="2">
    <source>
        <dbReference type="EMBL" id="MBW0145545.1"/>
    </source>
</evidence>
<organism evidence="2 3">
    <name type="scientific">Sphingomicrobium clamense</name>
    <dbReference type="NCBI Taxonomy" id="2851013"/>
    <lineage>
        <taxon>Bacteria</taxon>
        <taxon>Pseudomonadati</taxon>
        <taxon>Pseudomonadota</taxon>
        <taxon>Alphaproteobacteria</taxon>
        <taxon>Sphingomonadales</taxon>
        <taxon>Sphingomonadaceae</taxon>
        <taxon>Sphingomicrobium</taxon>
    </lineage>
</organism>
<protein>
    <submittedName>
        <fullName evidence="2">Uncharacterized protein</fullName>
    </submittedName>
</protein>
<dbReference type="RefSeq" id="WP_218633442.1">
    <property type="nucleotide sequence ID" value="NZ_JAHVAH010000001.1"/>
</dbReference>
<accession>A0ABS6V7J1</accession>
<gene>
    <name evidence="2" type="ORF">KTQ36_09600</name>
</gene>
<dbReference type="Proteomes" id="UP000698028">
    <property type="component" value="Unassembled WGS sequence"/>
</dbReference>
<dbReference type="EMBL" id="JAHVAH010000001">
    <property type="protein sequence ID" value="MBW0145545.1"/>
    <property type="molecule type" value="Genomic_DNA"/>
</dbReference>
<evidence type="ECO:0000256" key="1">
    <source>
        <dbReference type="SAM" id="SignalP"/>
    </source>
</evidence>
<feature type="chain" id="PRO_5046622500" evidence="1">
    <location>
        <begin position="16"/>
        <end position="167"/>
    </location>
</feature>
<proteinExistence type="predicted"/>
<feature type="signal peptide" evidence="1">
    <location>
        <begin position="1"/>
        <end position="15"/>
    </location>
</feature>
<reference evidence="2 3" key="1">
    <citation type="submission" date="2021-07" db="EMBL/GenBank/DDBJ databases">
        <title>The draft genome sequence of Sphingomicrobium sp. B8.</title>
        <authorList>
            <person name="Mu L."/>
        </authorList>
    </citation>
    <scope>NUCLEOTIDE SEQUENCE [LARGE SCALE GENOMIC DNA]</scope>
    <source>
        <strain evidence="2 3">B8</strain>
    </source>
</reference>
<keyword evidence="3" id="KW-1185">Reference proteome</keyword>
<evidence type="ECO:0000313" key="3">
    <source>
        <dbReference type="Proteomes" id="UP000698028"/>
    </source>
</evidence>
<comment type="caution">
    <text evidence="2">The sequence shown here is derived from an EMBL/GenBank/DDBJ whole genome shotgun (WGS) entry which is preliminary data.</text>
</comment>
<sequence length="167" mass="17639">MRRFACLFVALAATACSTTPIDAPSLETRPGELLDPRLPVEDPNAVQRAVSPSVRAQLDGLLATAQDGARVFEIMATGIVPNIEAAGEPGSESWTAATEQLSRLDASREPVARALADVDALATRSIAQEGWVNPSDRDAIAQTAERIAVIDARLAAQIDRLTGILNP</sequence>
<dbReference type="PROSITE" id="PS51257">
    <property type="entry name" value="PROKAR_LIPOPROTEIN"/>
    <property type="match status" value="1"/>
</dbReference>
<name>A0ABS6V7J1_9SPHN</name>
<keyword evidence="1" id="KW-0732">Signal</keyword>